<gene>
    <name evidence="1" type="ORF">Eldridge_0123</name>
</gene>
<name>A0A0Y0ASH7_9CAUD</name>
<protein>
    <recommendedName>
        <fullName evidence="3">Recombination protein</fullName>
    </recommendedName>
</protein>
<evidence type="ECO:0008006" key="3">
    <source>
        <dbReference type="Google" id="ProtNLM"/>
    </source>
</evidence>
<dbReference type="KEGG" id="vg:28801782"/>
<keyword evidence="2" id="KW-1185">Reference proteome</keyword>
<accession>A0A0Y0ASH7</accession>
<dbReference type="EMBL" id="KU253712">
    <property type="protein sequence ID" value="AMB18703.1"/>
    <property type="molecule type" value="Genomic_DNA"/>
</dbReference>
<dbReference type="Proteomes" id="UP000204502">
    <property type="component" value="Segment"/>
</dbReference>
<sequence>MEINIGSFDFDHLVLKDETGQTQVFNLREELKVNEQKLMQDMLEQPAKYIYWSSVLEKLKYFQESAELKAEQQLAQIDAEAREYYKNTDTKATKDVVETYRKTHESYASIQGNLHYYNMVIGYVTRIVKAFEQRKDMLQSYGKQISDQKGYGAGTSRFADGPY</sequence>
<evidence type="ECO:0000313" key="1">
    <source>
        <dbReference type="EMBL" id="AMB18703.1"/>
    </source>
</evidence>
<proteinExistence type="predicted"/>
<dbReference type="OrthoDB" id="10991at10239"/>
<dbReference type="GeneID" id="28801782"/>
<dbReference type="RefSeq" id="YP_009274827.1">
    <property type="nucleotide sequence ID" value="NC_030920.1"/>
</dbReference>
<evidence type="ECO:0000313" key="2">
    <source>
        <dbReference type="Proteomes" id="UP000204502"/>
    </source>
</evidence>
<reference evidence="1 2" key="1">
    <citation type="journal article" date="2016" name="Genome Announc.">
        <title>Complete Genome Sequence of Bacillus megaterium Bacteriophage Eldridge.</title>
        <authorList>
            <person name="Reveille A.M."/>
            <person name="Eldridge K.A."/>
            <person name="Temple L.M."/>
        </authorList>
    </citation>
    <scope>NUCLEOTIDE SEQUENCE [LARGE SCALE GENOMIC DNA]</scope>
</reference>
<organism evidence="1 2">
    <name type="scientific">Bacillus phage Eldridge</name>
    <dbReference type="NCBI Taxonomy" id="1776293"/>
    <lineage>
        <taxon>Viruses</taxon>
        <taxon>Duplodnaviria</taxon>
        <taxon>Heunggongvirae</taxon>
        <taxon>Uroviricota</taxon>
        <taxon>Caudoviricetes</taxon>
        <taxon>Herelleviridae</taxon>
        <taxon>Bastillevirinae</taxon>
        <taxon>Eldridgevirus</taxon>
        <taxon>Eldridgevirus eldridge</taxon>
    </lineage>
</organism>